<dbReference type="InterPro" id="IPR042099">
    <property type="entry name" value="ANL_N_sf"/>
</dbReference>
<dbReference type="GO" id="GO:0016878">
    <property type="term" value="F:acid-thiol ligase activity"/>
    <property type="evidence" value="ECO:0007669"/>
    <property type="project" value="UniProtKB-ARBA"/>
</dbReference>
<organism evidence="3 4">
    <name type="scientific">Jonquetella anthropi DSM 22815</name>
    <dbReference type="NCBI Taxonomy" id="885272"/>
    <lineage>
        <taxon>Bacteria</taxon>
        <taxon>Thermotogati</taxon>
        <taxon>Synergistota</taxon>
        <taxon>Synergistia</taxon>
        <taxon>Synergistales</taxon>
        <taxon>Dethiosulfovibrionaceae</taxon>
        <taxon>Jonquetella</taxon>
    </lineage>
</organism>
<dbReference type="STRING" id="885272.JonanDRAFT_0109"/>
<dbReference type="RefSeq" id="WP_008521971.1">
    <property type="nucleotide sequence ID" value="NZ_CM001376.1"/>
</dbReference>
<feature type="domain" description="AMP-dependent synthetase/ligase" evidence="1">
    <location>
        <begin position="11"/>
        <end position="359"/>
    </location>
</feature>
<dbReference type="Gene3D" id="3.40.50.12780">
    <property type="entry name" value="N-terminal domain of ligase-like"/>
    <property type="match status" value="1"/>
</dbReference>
<dbReference type="InterPro" id="IPR025110">
    <property type="entry name" value="AMP-bd_C"/>
</dbReference>
<gene>
    <name evidence="3" type="ORF">JonanDRAFT_0109</name>
</gene>
<evidence type="ECO:0000259" key="2">
    <source>
        <dbReference type="Pfam" id="PF13193"/>
    </source>
</evidence>
<dbReference type="EMBL" id="CM001376">
    <property type="protein sequence ID" value="EHM12540.1"/>
    <property type="molecule type" value="Genomic_DNA"/>
</dbReference>
<sequence length="507" mass="55267">MDNRLESVIYESLSRTPEKECCKFADVSISRRQFVGLVEACAGSLRESGFQPGDRLATVLPNSPLMLALSLAAWKLQGSVVPLSPVAGPELISRFVGLLDPFALILPADVKEMDLMAQALSPLGDRVVRVPLDRPLSPLPRRVCRPGRPDTAVIFSTSGTTGAPKAVPLTHSNVLANLEAAKEHVSLVPEELRILNMLPNFHTFGFCLSGVWPLALGYPQVLLPSFLPPTRTIQTIYKEKISILVAVPTLIAMLCEAVSRAQLPPPGSLKRIICGGAAVPERLYHLVPKILGVPVHEGYGLTECSPVVAAVRRAEDGRFGVIGPFFPGFQHQIRDTEGRVIGGDEGVLWLKGPSVCSRYVQAEGDDNCQRFDDGWFNTGDVVRLLPEGMQIIDRANDIIIVSGFNVYPQEVENCMRENPAVADVAVVGSPNALSGEFVKAFVIPAPGVQTSERELINWCKKRLPSYKAPRKIDFVEELPRNALGKVLRRVLRDKERAAAKLGRGENS</sequence>
<keyword evidence="3" id="KW-0436">Ligase</keyword>
<feature type="domain" description="AMP-binding enzyme C-terminal" evidence="2">
    <location>
        <begin position="410"/>
        <end position="485"/>
    </location>
</feature>
<evidence type="ECO:0000313" key="3">
    <source>
        <dbReference type="EMBL" id="EHM12540.1"/>
    </source>
</evidence>
<name>H0ULZ8_9BACT</name>
<reference evidence="3 4" key="1">
    <citation type="submission" date="2011-11" db="EMBL/GenBank/DDBJ databases">
        <title>The Noncontiguous Finished genome of Jonquetella anthropi DSM 22815.</title>
        <authorList>
            <consortium name="US DOE Joint Genome Institute (JGI-PGF)"/>
            <person name="Lucas S."/>
            <person name="Copeland A."/>
            <person name="Lapidus A."/>
            <person name="Glavina del Rio T."/>
            <person name="Dalin E."/>
            <person name="Tice H."/>
            <person name="Bruce D."/>
            <person name="Goodwin L."/>
            <person name="Pitluck S."/>
            <person name="Peters L."/>
            <person name="Mikhailova N."/>
            <person name="Held B."/>
            <person name="Kyrpides N."/>
            <person name="Mavromatis K."/>
            <person name="Ivanova N."/>
            <person name="Markowitz V."/>
            <person name="Cheng J.-F."/>
            <person name="Hugenholtz P."/>
            <person name="Woyke T."/>
            <person name="Wu D."/>
            <person name="Gronow S."/>
            <person name="Wellnitz S."/>
            <person name="Brambilla E."/>
            <person name="Klenk H.-P."/>
            <person name="Eisen J.A."/>
        </authorList>
    </citation>
    <scope>NUCLEOTIDE SEQUENCE [LARGE SCALE GENOMIC DNA]</scope>
    <source>
        <strain evidence="3 4">DSM 22815</strain>
    </source>
</reference>
<dbReference type="HOGENOM" id="CLU_000022_59_0_0"/>
<dbReference type="PANTHER" id="PTHR43767">
    <property type="entry name" value="LONG-CHAIN-FATTY-ACID--COA LIGASE"/>
    <property type="match status" value="1"/>
</dbReference>
<dbReference type="InterPro" id="IPR045851">
    <property type="entry name" value="AMP-bd_C_sf"/>
</dbReference>
<dbReference type="InterPro" id="IPR000873">
    <property type="entry name" value="AMP-dep_synth/lig_dom"/>
</dbReference>
<accession>H0ULZ8</accession>
<keyword evidence="4" id="KW-1185">Reference proteome</keyword>
<dbReference type="OrthoDB" id="9778383at2"/>
<dbReference type="AlphaFoldDB" id="H0ULZ8"/>
<dbReference type="InterPro" id="IPR050237">
    <property type="entry name" value="ATP-dep_AMP-bd_enzyme"/>
</dbReference>
<dbReference type="SUPFAM" id="SSF56801">
    <property type="entry name" value="Acetyl-CoA synthetase-like"/>
    <property type="match status" value="1"/>
</dbReference>
<dbReference type="Pfam" id="PF13193">
    <property type="entry name" value="AMP-binding_C"/>
    <property type="match status" value="1"/>
</dbReference>
<evidence type="ECO:0000313" key="4">
    <source>
        <dbReference type="Proteomes" id="UP000003806"/>
    </source>
</evidence>
<dbReference type="Proteomes" id="UP000003806">
    <property type="component" value="Chromosome"/>
</dbReference>
<dbReference type="eggNOG" id="COG0318">
    <property type="taxonomic scope" value="Bacteria"/>
</dbReference>
<evidence type="ECO:0000259" key="1">
    <source>
        <dbReference type="Pfam" id="PF00501"/>
    </source>
</evidence>
<dbReference type="Gene3D" id="3.30.300.30">
    <property type="match status" value="1"/>
</dbReference>
<dbReference type="PANTHER" id="PTHR43767:SF1">
    <property type="entry name" value="NONRIBOSOMAL PEPTIDE SYNTHASE PES1 (EUROFUNG)-RELATED"/>
    <property type="match status" value="1"/>
</dbReference>
<protein>
    <submittedName>
        <fullName evidence="3">Acyl-CoA synthetase (AMP-forming)/AMP-acid ligase II</fullName>
    </submittedName>
</protein>
<proteinExistence type="predicted"/>
<dbReference type="Pfam" id="PF00501">
    <property type="entry name" value="AMP-binding"/>
    <property type="match status" value="1"/>
</dbReference>